<evidence type="ECO:0000256" key="1">
    <source>
        <dbReference type="ARBA" id="ARBA00004651"/>
    </source>
</evidence>
<evidence type="ECO:0000256" key="2">
    <source>
        <dbReference type="ARBA" id="ARBA00022475"/>
    </source>
</evidence>
<organism evidence="7 9">
    <name type="scientific">Cellulomonas hominis</name>
    <dbReference type="NCBI Taxonomy" id="156981"/>
    <lineage>
        <taxon>Bacteria</taxon>
        <taxon>Bacillati</taxon>
        <taxon>Actinomycetota</taxon>
        <taxon>Actinomycetes</taxon>
        <taxon>Micrococcales</taxon>
        <taxon>Cellulomonadaceae</taxon>
        <taxon>Cellulomonas</taxon>
    </lineage>
</organism>
<feature type="transmembrane region" description="Helical" evidence="6">
    <location>
        <begin position="118"/>
        <end position="135"/>
    </location>
</feature>
<feature type="transmembrane region" description="Helical" evidence="6">
    <location>
        <begin position="174"/>
        <end position="196"/>
    </location>
</feature>
<evidence type="ECO:0000313" key="9">
    <source>
        <dbReference type="Proteomes" id="UP000321723"/>
    </source>
</evidence>
<dbReference type="InterPro" id="IPR050833">
    <property type="entry name" value="Poly_Biosynth_Transport"/>
</dbReference>
<keyword evidence="5 6" id="KW-0472">Membrane</keyword>
<dbReference type="GO" id="GO:0005886">
    <property type="term" value="C:plasma membrane"/>
    <property type="evidence" value="ECO:0007669"/>
    <property type="project" value="UniProtKB-SubCell"/>
</dbReference>
<evidence type="ECO:0000313" key="10">
    <source>
        <dbReference type="Proteomes" id="UP000564629"/>
    </source>
</evidence>
<keyword evidence="3 6" id="KW-0812">Transmembrane</keyword>
<feature type="transmembrane region" description="Helical" evidence="6">
    <location>
        <begin position="372"/>
        <end position="389"/>
    </location>
</feature>
<dbReference type="Proteomes" id="UP000321723">
    <property type="component" value="Unassembled WGS sequence"/>
</dbReference>
<feature type="transmembrane region" description="Helical" evidence="6">
    <location>
        <begin position="147"/>
        <end position="168"/>
    </location>
</feature>
<keyword evidence="2" id="KW-1003">Cell membrane</keyword>
<protein>
    <submittedName>
        <fullName evidence="8">O-antigen/teichoic acid export membrane protein</fullName>
    </submittedName>
</protein>
<dbReference type="RefSeq" id="WP_146832486.1">
    <property type="nucleotide sequence ID" value="NZ_BJVQ01000002.1"/>
</dbReference>
<feature type="transmembrane region" description="Helical" evidence="6">
    <location>
        <begin position="254"/>
        <end position="276"/>
    </location>
</feature>
<evidence type="ECO:0000256" key="4">
    <source>
        <dbReference type="ARBA" id="ARBA00022989"/>
    </source>
</evidence>
<feature type="transmembrane region" description="Helical" evidence="6">
    <location>
        <begin position="342"/>
        <end position="360"/>
    </location>
</feature>
<reference evidence="7 9" key="1">
    <citation type="submission" date="2019-07" db="EMBL/GenBank/DDBJ databases">
        <title>Whole genome shotgun sequence of Cellulomonas hominis NBRC 16055.</title>
        <authorList>
            <person name="Hosoyama A."/>
            <person name="Uohara A."/>
            <person name="Ohji S."/>
            <person name="Ichikawa N."/>
        </authorList>
    </citation>
    <scope>NUCLEOTIDE SEQUENCE [LARGE SCALE GENOMIC DNA]</scope>
    <source>
        <strain evidence="7 9">NBRC 16055</strain>
    </source>
</reference>
<feature type="transmembrane region" description="Helical" evidence="6">
    <location>
        <begin position="46"/>
        <end position="63"/>
    </location>
</feature>
<accession>A0A511F7L0</accession>
<feature type="transmembrane region" description="Helical" evidence="6">
    <location>
        <begin position="94"/>
        <end position="112"/>
    </location>
</feature>
<feature type="transmembrane region" description="Helical" evidence="6">
    <location>
        <begin position="395"/>
        <end position="419"/>
    </location>
</feature>
<comment type="subcellular location">
    <subcellularLocation>
        <location evidence="1">Cell membrane</location>
        <topology evidence="1">Multi-pass membrane protein</topology>
    </subcellularLocation>
</comment>
<dbReference type="OrthoDB" id="5241534at2"/>
<evidence type="ECO:0000256" key="5">
    <source>
        <dbReference type="ARBA" id="ARBA00023136"/>
    </source>
</evidence>
<gene>
    <name evidence="7" type="ORF">CHO01_03190</name>
    <name evidence="8" type="ORF">HNR08_002738</name>
</gene>
<evidence type="ECO:0000256" key="3">
    <source>
        <dbReference type="ARBA" id="ARBA00022692"/>
    </source>
</evidence>
<proteinExistence type="predicted"/>
<dbReference type="EMBL" id="JACHDN010000001">
    <property type="protein sequence ID" value="MBB5474002.1"/>
    <property type="molecule type" value="Genomic_DNA"/>
</dbReference>
<dbReference type="Proteomes" id="UP000564629">
    <property type="component" value="Unassembled WGS sequence"/>
</dbReference>
<comment type="caution">
    <text evidence="7">The sequence shown here is derived from an EMBL/GenBank/DDBJ whole genome shotgun (WGS) entry which is preliminary data.</text>
</comment>
<keyword evidence="9" id="KW-1185">Reference proteome</keyword>
<name>A0A511F7L0_9CELL</name>
<reference evidence="8 10" key="2">
    <citation type="submission" date="2020-08" db="EMBL/GenBank/DDBJ databases">
        <title>Sequencing the genomes of 1000 actinobacteria strains.</title>
        <authorList>
            <person name="Klenk H.-P."/>
        </authorList>
    </citation>
    <scope>NUCLEOTIDE SEQUENCE [LARGE SCALE GENOMIC DNA]</scope>
    <source>
        <strain evidence="8 10">DSM 9581</strain>
    </source>
</reference>
<dbReference type="PANTHER" id="PTHR30250">
    <property type="entry name" value="PST FAMILY PREDICTED COLANIC ACID TRANSPORTER"/>
    <property type="match status" value="1"/>
</dbReference>
<keyword evidence="4 6" id="KW-1133">Transmembrane helix</keyword>
<feature type="transmembrane region" description="Helical" evidence="6">
    <location>
        <begin position="226"/>
        <end position="248"/>
    </location>
</feature>
<feature type="transmembrane region" description="Helical" evidence="6">
    <location>
        <begin position="302"/>
        <end position="322"/>
    </location>
</feature>
<dbReference type="PANTHER" id="PTHR30250:SF11">
    <property type="entry name" value="O-ANTIGEN TRANSPORTER-RELATED"/>
    <property type="match status" value="1"/>
</dbReference>
<evidence type="ECO:0000256" key="6">
    <source>
        <dbReference type="SAM" id="Phobius"/>
    </source>
</evidence>
<dbReference type="AlphaFoldDB" id="A0A511F7L0"/>
<sequence length="442" mass="44065">MRRAAPAGLVALAWVVVGSGLSGLATYVLLVVVARAVGPVAYGDFSVFWTFVVVVSLGGFLPVEQLTARTVGRRLAVGLSPGSALRDGVRSGSLVAGVVLAAGVVLLVAQPGVPDPRLVVLVPVVVAGFVVQFAARGVLAGVRDLRGYAAVLVTDAGVRAVVAAVLWAGGVTSVLPYMVGVTASCVACALVGLVLARRARPPAAGPAAAPDDVAAPGTDDRITTRALVPLVVAASCMQLLLNSGVLLARAVPDAQAALAGVILAVLTLVRLPVFVFQAAQAGYVSRVAALHRTRDGAGLRRLVALIGGVVAVVAGVTLVTAATIGPQLVRWVFGAGYDVERGAVVLVAVGVAGYLAASVLNDLAVALGAHRAVVVAWPAAVVVAAGSLLLARGSATWACTLPLAVGAATAALVLGPVVASRVRSVLSLPPGPGGPKEVDERA</sequence>
<evidence type="ECO:0000313" key="7">
    <source>
        <dbReference type="EMBL" id="GEL45203.1"/>
    </source>
</evidence>
<dbReference type="EMBL" id="BJVQ01000002">
    <property type="protein sequence ID" value="GEL45203.1"/>
    <property type="molecule type" value="Genomic_DNA"/>
</dbReference>
<evidence type="ECO:0000313" key="8">
    <source>
        <dbReference type="EMBL" id="MBB5474002.1"/>
    </source>
</evidence>